<dbReference type="AlphaFoldDB" id="A0ABD7MUN1"/>
<accession>A0ABD7MUN1</accession>
<sequence length="280" mass="30271">MYPLVTAEWLNQHLGRTDVVILDASISLAPTPVSHSEYIPGAKIMDIDGAFSDLTSGVPHTMISEAECERQLRALGVNDDSIVIIYDNQGIYSAPRGWWMLKSMGLPNVAVLDGGLPTWQAHGLPTWQAHGFPTEAHPSAPAEPGTVTTRFQPDYFVTAQHVLSLLDDAPTAVIDARSHERFLGLAPEPRKGLRPGHMPGAINIPFTTVQNNNLMLPPQQLREVFSEALGNKQRIITSCGSGVTACVITLAATLAGYEELAVYDGSWSEWGRPGDLPVTA</sequence>
<dbReference type="PANTHER" id="PTHR11364">
    <property type="entry name" value="THIOSULFATE SULFERTANSFERASE"/>
    <property type="match status" value="1"/>
</dbReference>
<dbReference type="PANTHER" id="PTHR11364:SF27">
    <property type="entry name" value="SULFURTRANSFERASE"/>
    <property type="match status" value="1"/>
</dbReference>
<dbReference type="GO" id="GO:0016784">
    <property type="term" value="F:3-mercaptopyruvate sulfurtransferase activity"/>
    <property type="evidence" value="ECO:0007669"/>
    <property type="project" value="UniProtKB-EC"/>
</dbReference>
<keyword evidence="1 4" id="KW-0808">Transferase</keyword>
<dbReference type="Pfam" id="PF00581">
    <property type="entry name" value="Rhodanese"/>
    <property type="match status" value="2"/>
</dbReference>
<evidence type="ECO:0000313" key="5">
    <source>
        <dbReference type="Proteomes" id="UP000248741"/>
    </source>
</evidence>
<dbReference type="CDD" id="cd01449">
    <property type="entry name" value="TST_Repeat_2"/>
    <property type="match status" value="1"/>
</dbReference>
<dbReference type="EC" id="2.8.1.2" evidence="4"/>
<dbReference type="Gene3D" id="3.40.250.10">
    <property type="entry name" value="Rhodanese-like domain"/>
    <property type="match status" value="2"/>
</dbReference>
<gene>
    <name evidence="4" type="primary">sseA1</name>
    <name evidence="4" type="ORF">NCTC7908_01827</name>
</gene>
<name>A0ABD7MUN1_CORUL</name>
<reference evidence="4 5" key="1">
    <citation type="submission" date="2018-06" db="EMBL/GenBank/DDBJ databases">
        <authorList>
            <consortium name="Pathogen Informatics"/>
            <person name="Doyle S."/>
        </authorList>
    </citation>
    <scope>NUCLEOTIDE SEQUENCE [LARGE SCALE GENOMIC DNA]</scope>
    <source>
        <strain evidence="4 5">NCTC7908</strain>
    </source>
</reference>
<evidence type="ECO:0000313" key="4">
    <source>
        <dbReference type="EMBL" id="SQG52618.1"/>
    </source>
</evidence>
<dbReference type="InterPro" id="IPR045078">
    <property type="entry name" value="TST/MPST-like"/>
</dbReference>
<dbReference type="Proteomes" id="UP000248741">
    <property type="component" value="Chromosome 1"/>
</dbReference>
<dbReference type="EMBL" id="LS483400">
    <property type="protein sequence ID" value="SQG52618.1"/>
    <property type="molecule type" value="Genomic_DNA"/>
</dbReference>
<keyword evidence="2" id="KW-0677">Repeat</keyword>
<feature type="domain" description="Rhodanese" evidence="3">
    <location>
        <begin position="167"/>
        <end position="279"/>
    </location>
</feature>
<feature type="domain" description="Rhodanese" evidence="3">
    <location>
        <begin position="15"/>
        <end position="128"/>
    </location>
</feature>
<dbReference type="PROSITE" id="PS50206">
    <property type="entry name" value="RHODANESE_3"/>
    <property type="match status" value="2"/>
</dbReference>
<organism evidence="4 5">
    <name type="scientific">Corynebacterium ulcerans</name>
    <dbReference type="NCBI Taxonomy" id="65058"/>
    <lineage>
        <taxon>Bacteria</taxon>
        <taxon>Bacillati</taxon>
        <taxon>Actinomycetota</taxon>
        <taxon>Actinomycetes</taxon>
        <taxon>Mycobacteriales</taxon>
        <taxon>Corynebacteriaceae</taxon>
        <taxon>Corynebacterium</taxon>
    </lineage>
</organism>
<dbReference type="SUPFAM" id="SSF52821">
    <property type="entry name" value="Rhodanese/Cell cycle control phosphatase"/>
    <property type="match status" value="2"/>
</dbReference>
<dbReference type="CDD" id="cd01448">
    <property type="entry name" value="TST_Repeat_1"/>
    <property type="match status" value="1"/>
</dbReference>
<dbReference type="InterPro" id="IPR036873">
    <property type="entry name" value="Rhodanese-like_dom_sf"/>
</dbReference>
<dbReference type="SMART" id="SM00450">
    <property type="entry name" value="RHOD"/>
    <property type="match status" value="2"/>
</dbReference>
<evidence type="ECO:0000256" key="1">
    <source>
        <dbReference type="ARBA" id="ARBA00022679"/>
    </source>
</evidence>
<evidence type="ECO:0000259" key="3">
    <source>
        <dbReference type="PROSITE" id="PS50206"/>
    </source>
</evidence>
<evidence type="ECO:0000256" key="2">
    <source>
        <dbReference type="ARBA" id="ARBA00022737"/>
    </source>
</evidence>
<proteinExistence type="predicted"/>
<protein>
    <submittedName>
        <fullName evidence="4">Thiosulfate sulfurtransferase</fullName>
        <ecNumber evidence="4">2.8.1.2</ecNumber>
    </submittedName>
</protein>
<dbReference type="InterPro" id="IPR001763">
    <property type="entry name" value="Rhodanese-like_dom"/>
</dbReference>
<dbReference type="FunFam" id="3.40.250.10:FF:000001">
    <property type="entry name" value="Sulfurtransferase"/>
    <property type="match status" value="1"/>
</dbReference>
<dbReference type="RefSeq" id="WP_095075879.1">
    <property type="nucleotide sequence ID" value="NZ_CP068134.1"/>
</dbReference>